<dbReference type="InterPro" id="IPR044992">
    <property type="entry name" value="ChyE-like"/>
</dbReference>
<reference evidence="3" key="1">
    <citation type="submission" date="2016-10" db="EMBL/GenBank/DDBJ databases">
        <authorList>
            <person name="Varghese N."/>
            <person name="Submissions S."/>
        </authorList>
    </citation>
    <scope>NUCLEOTIDE SEQUENCE [LARGE SCALE GENOMIC DNA]</scope>
    <source>
        <strain evidence="3">CGMCC 1.10683</strain>
    </source>
</reference>
<dbReference type="STRING" id="871741.SAMN05192570_1711"/>
<dbReference type="InterPro" id="IPR017926">
    <property type="entry name" value="GATASE"/>
</dbReference>
<dbReference type="SUPFAM" id="SSF52317">
    <property type="entry name" value="Class I glutamine amidotransferase-like"/>
    <property type="match status" value="1"/>
</dbReference>
<keyword evidence="3" id="KW-1185">Reference proteome</keyword>
<sequence>MTRIAILETGAPPAALAPTYGDYPAMFRVLLGDRFETETFDVQAGALPDPDRFDGAIITGSAAGVYEDHPWISPLLEWIRTAKGRLRLVGICFGHQAMAQALGGRVEKSGRGWGVGLHRYEVRVAEPWMQPAATRIAIPVSHQDQVTAPPPGARALLSSAFTPYAGLAWDGDAVSFQCHPEFSPAYAGALVEGRAERIPPDVAAEALASLREPDDRGVLTQWIRGFLERPEGAG</sequence>
<proteinExistence type="predicted"/>
<dbReference type="AlphaFoldDB" id="A0A1I6QDV1"/>
<dbReference type="PANTHER" id="PTHR42695:SF5">
    <property type="entry name" value="GLUTAMINE AMIDOTRANSFERASE YLR126C-RELATED"/>
    <property type="match status" value="1"/>
</dbReference>
<feature type="domain" description="Glutamine amidotransferase" evidence="1">
    <location>
        <begin position="52"/>
        <end position="187"/>
    </location>
</feature>
<dbReference type="Gene3D" id="3.40.50.880">
    <property type="match status" value="1"/>
</dbReference>
<dbReference type="PANTHER" id="PTHR42695">
    <property type="entry name" value="GLUTAMINE AMIDOTRANSFERASE YLR126C-RELATED"/>
    <property type="match status" value="1"/>
</dbReference>
<dbReference type="Pfam" id="PF00117">
    <property type="entry name" value="GATase"/>
    <property type="match status" value="1"/>
</dbReference>
<evidence type="ECO:0000313" key="2">
    <source>
        <dbReference type="EMBL" id="SFS50468.1"/>
    </source>
</evidence>
<evidence type="ECO:0000313" key="3">
    <source>
        <dbReference type="Proteomes" id="UP000198788"/>
    </source>
</evidence>
<keyword evidence="2" id="KW-0808">Transferase</keyword>
<dbReference type="Proteomes" id="UP000198788">
    <property type="component" value="Unassembled WGS sequence"/>
</dbReference>
<dbReference type="GO" id="GO:0016740">
    <property type="term" value="F:transferase activity"/>
    <property type="evidence" value="ECO:0007669"/>
    <property type="project" value="UniProtKB-KW"/>
</dbReference>
<evidence type="ECO:0000259" key="1">
    <source>
        <dbReference type="Pfam" id="PF00117"/>
    </source>
</evidence>
<dbReference type="CDD" id="cd01741">
    <property type="entry name" value="GATase1_1"/>
    <property type="match status" value="1"/>
</dbReference>
<dbReference type="GO" id="GO:0005829">
    <property type="term" value="C:cytosol"/>
    <property type="evidence" value="ECO:0007669"/>
    <property type="project" value="TreeGrafter"/>
</dbReference>
<gene>
    <name evidence="2" type="ORF">SAMN05192570_1711</name>
</gene>
<dbReference type="PROSITE" id="PS51273">
    <property type="entry name" value="GATASE_TYPE_1"/>
    <property type="match status" value="1"/>
</dbReference>
<keyword evidence="2" id="KW-0315">Glutamine amidotransferase</keyword>
<protein>
    <submittedName>
        <fullName evidence="2">GMP synthase-Glutamine amidotransferase</fullName>
    </submittedName>
</protein>
<organism evidence="2 3">
    <name type="scientific">Brevundimonas viscosa</name>
    <dbReference type="NCBI Taxonomy" id="871741"/>
    <lineage>
        <taxon>Bacteria</taxon>
        <taxon>Pseudomonadati</taxon>
        <taxon>Pseudomonadota</taxon>
        <taxon>Alphaproteobacteria</taxon>
        <taxon>Caulobacterales</taxon>
        <taxon>Caulobacteraceae</taxon>
        <taxon>Brevundimonas</taxon>
    </lineage>
</organism>
<dbReference type="EMBL" id="FOZV01000003">
    <property type="protein sequence ID" value="SFS50468.1"/>
    <property type="molecule type" value="Genomic_DNA"/>
</dbReference>
<accession>A0A1I6QDV1</accession>
<dbReference type="InterPro" id="IPR029062">
    <property type="entry name" value="Class_I_gatase-like"/>
</dbReference>
<name>A0A1I6QDV1_9CAUL</name>
<dbReference type="OrthoDB" id="9813383at2"/>
<dbReference type="RefSeq" id="WP_092308964.1">
    <property type="nucleotide sequence ID" value="NZ_FOZV01000003.1"/>
</dbReference>